<dbReference type="PROSITE" id="PS50297">
    <property type="entry name" value="ANK_REP_REGION"/>
    <property type="match status" value="2"/>
</dbReference>
<gene>
    <name evidence="4" type="ORF">FGO68_gene16551</name>
</gene>
<accession>A0A8J8NPM4</accession>
<keyword evidence="5" id="KW-1185">Reference proteome</keyword>
<evidence type="ECO:0000313" key="5">
    <source>
        <dbReference type="Proteomes" id="UP000785679"/>
    </source>
</evidence>
<evidence type="ECO:0000256" key="2">
    <source>
        <dbReference type="ARBA" id="ARBA00023043"/>
    </source>
</evidence>
<evidence type="ECO:0000256" key="1">
    <source>
        <dbReference type="ARBA" id="ARBA00022737"/>
    </source>
</evidence>
<dbReference type="OrthoDB" id="194358at2759"/>
<dbReference type="Gene3D" id="1.25.40.20">
    <property type="entry name" value="Ankyrin repeat-containing domain"/>
    <property type="match status" value="1"/>
</dbReference>
<dbReference type="Pfam" id="PF12796">
    <property type="entry name" value="Ank_2"/>
    <property type="match status" value="1"/>
</dbReference>
<evidence type="ECO:0000313" key="4">
    <source>
        <dbReference type="EMBL" id="TNV79148.1"/>
    </source>
</evidence>
<evidence type="ECO:0008006" key="6">
    <source>
        <dbReference type="Google" id="ProtNLM"/>
    </source>
</evidence>
<dbReference type="InterPro" id="IPR002110">
    <property type="entry name" value="Ankyrin_rpt"/>
</dbReference>
<dbReference type="Pfam" id="PF00023">
    <property type="entry name" value="Ank"/>
    <property type="match status" value="1"/>
</dbReference>
<dbReference type="PANTHER" id="PTHR24126:SF14">
    <property type="entry name" value="ANK_REP_REGION DOMAIN-CONTAINING PROTEIN"/>
    <property type="match status" value="1"/>
</dbReference>
<dbReference type="AlphaFoldDB" id="A0A8J8NPM4"/>
<proteinExistence type="predicted"/>
<feature type="repeat" description="ANK" evidence="3">
    <location>
        <begin position="109"/>
        <end position="141"/>
    </location>
</feature>
<evidence type="ECO:0000256" key="3">
    <source>
        <dbReference type="PROSITE-ProRule" id="PRU00023"/>
    </source>
</evidence>
<dbReference type="SMART" id="SM00248">
    <property type="entry name" value="ANK"/>
    <property type="match status" value="3"/>
</dbReference>
<sequence length="242" mass="27938">MVNQQIASLKTTSEYLKNQKVLSDWKTVQKQVVDGNLDSVKRFIGEWKEIGKLEQLKEKVTSPDLPQREYAPEFEYTLIHICAKCNRPEILQELLACGVAFNVNQKDAYGRTPLAEACVQGNEEIVRILLQAGANVNIHNKYQNTPLIAAAYNNHQNIVTMLLEHKADIMKQNYEQKTCLKMAEDMQHVQLVDVLDFHMKKEIMWRNRNCLLKIALSREVPAPNNLFKGFSLDMMREIMKYA</sequence>
<keyword evidence="1" id="KW-0677">Repeat</keyword>
<feature type="repeat" description="ANK" evidence="3">
    <location>
        <begin position="142"/>
        <end position="174"/>
    </location>
</feature>
<comment type="caution">
    <text evidence="4">The sequence shown here is derived from an EMBL/GenBank/DDBJ whole genome shotgun (WGS) entry which is preliminary data.</text>
</comment>
<dbReference type="EMBL" id="RRYP01009306">
    <property type="protein sequence ID" value="TNV79148.1"/>
    <property type="molecule type" value="Genomic_DNA"/>
</dbReference>
<dbReference type="Proteomes" id="UP000785679">
    <property type="component" value="Unassembled WGS sequence"/>
</dbReference>
<dbReference type="PROSITE" id="PS50088">
    <property type="entry name" value="ANK_REPEAT"/>
    <property type="match status" value="2"/>
</dbReference>
<keyword evidence="2 3" id="KW-0040">ANK repeat</keyword>
<name>A0A8J8NPM4_HALGN</name>
<protein>
    <recommendedName>
        <fullName evidence="6">Ankyrin repeat domain-containing protein</fullName>
    </recommendedName>
</protein>
<dbReference type="InterPro" id="IPR036770">
    <property type="entry name" value="Ankyrin_rpt-contain_sf"/>
</dbReference>
<dbReference type="PANTHER" id="PTHR24126">
    <property type="entry name" value="ANKYRIN REPEAT, PH AND SEC7 DOMAIN CONTAINING PROTEIN SECG-RELATED"/>
    <property type="match status" value="1"/>
</dbReference>
<reference evidence="4" key="1">
    <citation type="submission" date="2019-06" db="EMBL/GenBank/DDBJ databases">
        <authorList>
            <person name="Zheng W."/>
        </authorList>
    </citation>
    <scope>NUCLEOTIDE SEQUENCE</scope>
    <source>
        <strain evidence="4">QDHG01</strain>
    </source>
</reference>
<organism evidence="4 5">
    <name type="scientific">Halteria grandinella</name>
    <dbReference type="NCBI Taxonomy" id="5974"/>
    <lineage>
        <taxon>Eukaryota</taxon>
        <taxon>Sar</taxon>
        <taxon>Alveolata</taxon>
        <taxon>Ciliophora</taxon>
        <taxon>Intramacronucleata</taxon>
        <taxon>Spirotrichea</taxon>
        <taxon>Stichotrichia</taxon>
        <taxon>Sporadotrichida</taxon>
        <taxon>Halteriidae</taxon>
        <taxon>Halteria</taxon>
    </lineage>
</organism>
<dbReference type="SUPFAM" id="SSF48403">
    <property type="entry name" value="Ankyrin repeat"/>
    <property type="match status" value="1"/>
</dbReference>